<gene>
    <name evidence="2" type="ORF">BABL1_gene_778</name>
</gene>
<dbReference type="PATRIC" id="fig|673862.3.peg.955"/>
<accession>V6DHN8</accession>
<dbReference type="HOGENOM" id="CLU_2421445_0_0_7"/>
<organism evidence="2 3">
    <name type="scientific">Candidatus Babela massiliensis</name>
    <dbReference type="NCBI Taxonomy" id="673862"/>
    <lineage>
        <taxon>Bacteria</taxon>
        <taxon>Candidatus Babelota</taxon>
        <taxon>Candidatus Babeliae</taxon>
        <taxon>Candidatus Babeliales</taxon>
        <taxon>Candidatus Babeliaceae</taxon>
        <taxon>Candidatus Babela</taxon>
    </lineage>
</organism>
<dbReference type="Pfam" id="PF07866">
    <property type="entry name" value="DUF1653"/>
    <property type="match status" value="1"/>
</dbReference>
<dbReference type="STRING" id="673862.BABL1_gene_778"/>
<dbReference type="Gene3D" id="2.30.30.320">
    <property type="entry name" value="DUF1653-like domain"/>
    <property type="match status" value="1"/>
</dbReference>
<name>V6DHN8_9BACT</name>
<evidence type="ECO:0000259" key="1">
    <source>
        <dbReference type="Pfam" id="PF07866"/>
    </source>
</evidence>
<sequence>MNKRIVKEGQIYRHYKGNLYQVVKIAYNTEADWVEQNNKVDDSVKMVIYKPVSSNHKYAYIVKDIWWVRPYSLFIANVFFDGKEQPRFVEV</sequence>
<evidence type="ECO:0000313" key="2">
    <source>
        <dbReference type="EMBL" id="CDK31065.1"/>
    </source>
</evidence>
<protein>
    <submittedName>
        <fullName evidence="2">Uncharacterized conserved protein</fullName>
    </submittedName>
</protein>
<dbReference type="InterPro" id="IPR037135">
    <property type="entry name" value="DUF1653-like_dom_sf"/>
</dbReference>
<dbReference type="AlphaFoldDB" id="V6DHN8"/>
<dbReference type="EMBL" id="HG793133">
    <property type="protein sequence ID" value="CDK31065.1"/>
    <property type="molecule type" value="Genomic_DNA"/>
</dbReference>
<proteinExistence type="predicted"/>
<evidence type="ECO:0000313" key="3">
    <source>
        <dbReference type="Proteomes" id="UP000018769"/>
    </source>
</evidence>
<dbReference type="Proteomes" id="UP000018769">
    <property type="component" value="Chromosome I"/>
</dbReference>
<dbReference type="OrthoDB" id="371169at2"/>
<dbReference type="KEGG" id="dpb:BABL1_gene_778"/>
<reference evidence="2 3" key="1">
    <citation type="journal article" date="2015" name="Biol. Direct">
        <title>Babela massiliensis, a representative of a widespread bacterial phylum with unusual adaptations to parasitism in amoebae.</title>
        <authorList>
            <person name="Pagnier I."/>
            <person name="Yutin N."/>
            <person name="Croce O."/>
            <person name="Makarova K.S."/>
            <person name="Wolf Y.I."/>
            <person name="Benamar S."/>
            <person name="Raoult D."/>
            <person name="Koonin E.V."/>
            <person name="La Scola B."/>
        </authorList>
    </citation>
    <scope>NUCLEOTIDE SEQUENCE [LARGE SCALE GENOMIC DNA]</scope>
    <source>
        <strain evidence="3">BABL1</strain>
    </source>
</reference>
<keyword evidence="3" id="KW-1185">Reference proteome</keyword>
<feature type="domain" description="DUF1653" evidence="1">
    <location>
        <begin position="11"/>
        <end position="88"/>
    </location>
</feature>
<dbReference type="InterPro" id="IPR023387">
    <property type="entry name" value="DUF1653-like_dom"/>
</dbReference>
<dbReference type="RefSeq" id="WP_023793072.1">
    <property type="nucleotide sequence ID" value="NC_023003.1"/>
</dbReference>